<protein>
    <submittedName>
        <fullName evidence="1">Uncharacterized protein</fullName>
    </submittedName>
</protein>
<reference evidence="1" key="1">
    <citation type="submission" date="2020-10" db="EMBL/GenBank/DDBJ databases">
        <authorList>
            <person name="Gilroy R."/>
        </authorList>
    </citation>
    <scope>NUCLEOTIDE SEQUENCE</scope>
    <source>
        <strain evidence="1">ChiHcec3-11533</strain>
    </source>
</reference>
<evidence type="ECO:0000313" key="2">
    <source>
        <dbReference type="Proteomes" id="UP000824072"/>
    </source>
</evidence>
<accession>A0A9D1IDA2</accession>
<dbReference type="AlphaFoldDB" id="A0A9D1IDA2"/>
<comment type="caution">
    <text evidence="1">The sequence shown here is derived from an EMBL/GenBank/DDBJ whole genome shotgun (WGS) entry which is preliminary data.</text>
</comment>
<dbReference type="Proteomes" id="UP000824072">
    <property type="component" value="Unassembled WGS sequence"/>
</dbReference>
<sequence length="70" mass="7840">MENMRIPDFREHIRAGVYFGFRNSAEMHPANALKPKDVKPLGQMAEKALWGETFQIERGGVYVALGFSGA</sequence>
<proteinExistence type="predicted"/>
<dbReference type="EMBL" id="DVMU01000088">
    <property type="protein sequence ID" value="HIU33734.1"/>
    <property type="molecule type" value="Genomic_DNA"/>
</dbReference>
<name>A0A9D1IDA2_9FIRM</name>
<organism evidence="1 2">
    <name type="scientific">Candidatus Pullichristensenella excrementigallinarum</name>
    <dbReference type="NCBI Taxonomy" id="2840907"/>
    <lineage>
        <taxon>Bacteria</taxon>
        <taxon>Bacillati</taxon>
        <taxon>Bacillota</taxon>
        <taxon>Clostridia</taxon>
        <taxon>Candidatus Pullichristensenella</taxon>
    </lineage>
</organism>
<gene>
    <name evidence="1" type="ORF">IAB02_04150</name>
</gene>
<reference evidence="1" key="2">
    <citation type="journal article" date="2021" name="PeerJ">
        <title>Extensive microbial diversity within the chicken gut microbiome revealed by metagenomics and culture.</title>
        <authorList>
            <person name="Gilroy R."/>
            <person name="Ravi A."/>
            <person name="Getino M."/>
            <person name="Pursley I."/>
            <person name="Horton D.L."/>
            <person name="Alikhan N.F."/>
            <person name="Baker D."/>
            <person name="Gharbi K."/>
            <person name="Hall N."/>
            <person name="Watson M."/>
            <person name="Adriaenssens E.M."/>
            <person name="Foster-Nyarko E."/>
            <person name="Jarju S."/>
            <person name="Secka A."/>
            <person name="Antonio M."/>
            <person name="Oren A."/>
            <person name="Chaudhuri R.R."/>
            <person name="La Ragione R."/>
            <person name="Hildebrand F."/>
            <person name="Pallen M.J."/>
        </authorList>
    </citation>
    <scope>NUCLEOTIDE SEQUENCE</scope>
    <source>
        <strain evidence="1">ChiHcec3-11533</strain>
    </source>
</reference>
<evidence type="ECO:0000313" key="1">
    <source>
        <dbReference type="EMBL" id="HIU33734.1"/>
    </source>
</evidence>